<dbReference type="EMBL" id="MHSS01000002">
    <property type="protein sequence ID" value="OHA48868.1"/>
    <property type="molecule type" value="Genomic_DNA"/>
</dbReference>
<organism evidence="2 3">
    <name type="scientific">Candidatus Terrybacteria bacterium RIFCSPHIGHO2_01_FULL_48_17</name>
    <dbReference type="NCBI Taxonomy" id="1802362"/>
    <lineage>
        <taxon>Bacteria</taxon>
        <taxon>Candidatus Terryibacteriota</taxon>
    </lineage>
</organism>
<evidence type="ECO:0008006" key="4">
    <source>
        <dbReference type="Google" id="ProtNLM"/>
    </source>
</evidence>
<protein>
    <recommendedName>
        <fullName evidence="4">PsbP C-terminal domain-containing protein</fullName>
    </recommendedName>
</protein>
<dbReference type="AlphaFoldDB" id="A0A1G2PKM3"/>
<keyword evidence="1" id="KW-0732">Signal</keyword>
<feature type="signal peptide" evidence="1">
    <location>
        <begin position="1"/>
        <end position="20"/>
    </location>
</feature>
<evidence type="ECO:0000313" key="2">
    <source>
        <dbReference type="EMBL" id="OHA48868.1"/>
    </source>
</evidence>
<evidence type="ECO:0000313" key="3">
    <source>
        <dbReference type="Proteomes" id="UP000177629"/>
    </source>
</evidence>
<feature type="chain" id="PRO_5009583913" description="PsbP C-terminal domain-containing protein" evidence="1">
    <location>
        <begin position="21"/>
        <end position="199"/>
    </location>
</feature>
<name>A0A1G2PKM3_9BACT</name>
<dbReference type="Proteomes" id="UP000177629">
    <property type="component" value="Unassembled WGS sequence"/>
</dbReference>
<sequence>MNAPTKEFIALLSATTIALAAAIIMEDAQPKAATPVVGQLAQESATPPQEDEFAGWQTYRNEEYGFEVRYPGEWIVANEVCPDYSSDDLIILGNRGNDCFAYGSLEGSYEFAISINEQEHDLNEMIKGREGFVPTGEFISLSGVRTAKVYPIYTAFYGRIEMYLNHRSNGFMIVFPNIDYQGNYDSMYNQILSTFRFIE</sequence>
<dbReference type="STRING" id="1802362.A2806_04205"/>
<gene>
    <name evidence="2" type="ORF">A2806_04205</name>
</gene>
<reference evidence="2 3" key="1">
    <citation type="journal article" date="2016" name="Nat. Commun.">
        <title>Thousands of microbial genomes shed light on interconnected biogeochemical processes in an aquifer system.</title>
        <authorList>
            <person name="Anantharaman K."/>
            <person name="Brown C.T."/>
            <person name="Hug L.A."/>
            <person name="Sharon I."/>
            <person name="Castelle C.J."/>
            <person name="Probst A.J."/>
            <person name="Thomas B.C."/>
            <person name="Singh A."/>
            <person name="Wilkins M.J."/>
            <person name="Karaoz U."/>
            <person name="Brodie E.L."/>
            <person name="Williams K.H."/>
            <person name="Hubbard S.S."/>
            <person name="Banfield J.F."/>
        </authorList>
    </citation>
    <scope>NUCLEOTIDE SEQUENCE [LARGE SCALE GENOMIC DNA]</scope>
</reference>
<accession>A0A1G2PKM3</accession>
<proteinExistence type="predicted"/>
<comment type="caution">
    <text evidence="2">The sequence shown here is derived from an EMBL/GenBank/DDBJ whole genome shotgun (WGS) entry which is preliminary data.</text>
</comment>
<evidence type="ECO:0000256" key="1">
    <source>
        <dbReference type="SAM" id="SignalP"/>
    </source>
</evidence>